<dbReference type="CDD" id="cd07176">
    <property type="entry name" value="terB"/>
    <property type="match status" value="1"/>
</dbReference>
<dbReference type="InterPro" id="IPR029024">
    <property type="entry name" value="TerB-like"/>
</dbReference>
<accession>A0ABW5CYI2</accession>
<dbReference type="Proteomes" id="UP001597374">
    <property type="component" value="Unassembled WGS sequence"/>
</dbReference>
<name>A0ABW5CYI2_9BACT</name>
<evidence type="ECO:0000313" key="1">
    <source>
        <dbReference type="EMBL" id="MFD2247476.1"/>
    </source>
</evidence>
<keyword evidence="2" id="KW-1185">Reference proteome</keyword>
<proteinExistence type="predicted"/>
<protein>
    <submittedName>
        <fullName evidence="1">Tellurite resistance TerB family protein</fullName>
    </submittedName>
</protein>
<dbReference type="Gene3D" id="1.10.3680.10">
    <property type="entry name" value="TerB-like"/>
    <property type="match status" value="1"/>
</dbReference>
<organism evidence="1 2">
    <name type="scientific">Pontibacter ruber</name>
    <dbReference type="NCBI Taxonomy" id="1343895"/>
    <lineage>
        <taxon>Bacteria</taxon>
        <taxon>Pseudomonadati</taxon>
        <taxon>Bacteroidota</taxon>
        <taxon>Cytophagia</taxon>
        <taxon>Cytophagales</taxon>
        <taxon>Hymenobacteraceae</taxon>
        <taxon>Pontibacter</taxon>
    </lineage>
</organism>
<gene>
    <name evidence="1" type="ORF">ACFSKP_14505</name>
</gene>
<dbReference type="EMBL" id="JBHUIM010000002">
    <property type="protein sequence ID" value="MFD2247476.1"/>
    <property type="molecule type" value="Genomic_DNA"/>
</dbReference>
<evidence type="ECO:0000313" key="2">
    <source>
        <dbReference type="Proteomes" id="UP001597374"/>
    </source>
</evidence>
<dbReference type="SUPFAM" id="SSF158682">
    <property type="entry name" value="TerB-like"/>
    <property type="match status" value="1"/>
</dbReference>
<sequence length="153" mass="16952">MEGIFNTKGNSTVPASHTYTPQNEQEAWIAIMQACIAVDGNVADEELDVLAQTLADKKLFEGHDIMAYSRTVFYAHAQYGSKVLIDQAVDKISAENKATLFALTIQLVLSDCVVTNKEKELIQYLYSALDLDTELAHKIVDVVLILNKDSVCR</sequence>
<dbReference type="RefSeq" id="WP_250430408.1">
    <property type="nucleotide sequence ID" value="NZ_JALPRR010000003.1"/>
</dbReference>
<comment type="caution">
    <text evidence="1">The sequence shown here is derived from an EMBL/GenBank/DDBJ whole genome shotgun (WGS) entry which is preliminary data.</text>
</comment>
<reference evidence="2" key="1">
    <citation type="journal article" date="2019" name="Int. J. Syst. Evol. Microbiol.">
        <title>The Global Catalogue of Microorganisms (GCM) 10K type strain sequencing project: providing services to taxonomists for standard genome sequencing and annotation.</title>
        <authorList>
            <consortium name="The Broad Institute Genomics Platform"/>
            <consortium name="The Broad Institute Genome Sequencing Center for Infectious Disease"/>
            <person name="Wu L."/>
            <person name="Ma J."/>
        </authorList>
    </citation>
    <scope>NUCLEOTIDE SEQUENCE [LARGE SCALE GENOMIC DNA]</scope>
    <source>
        <strain evidence="2">CGMCC 4.1782</strain>
    </source>
</reference>